<evidence type="ECO:0000256" key="8">
    <source>
        <dbReference type="SAM" id="MobiDB-lite"/>
    </source>
</evidence>
<evidence type="ECO:0000256" key="7">
    <source>
        <dbReference type="ARBA" id="ARBA00023242"/>
    </source>
</evidence>
<proteinExistence type="inferred from homology"/>
<accession>A0AA36F904</accession>
<keyword evidence="4" id="KW-0747">Spliceosome</keyword>
<gene>
    <name evidence="9" type="ORF">OCTVUL_1B026528</name>
</gene>
<evidence type="ECO:0008006" key="11">
    <source>
        <dbReference type="Google" id="ProtNLM"/>
    </source>
</evidence>
<keyword evidence="6" id="KW-0508">mRNA splicing</keyword>
<organism evidence="9 10">
    <name type="scientific">Octopus vulgaris</name>
    <name type="common">Common octopus</name>
    <dbReference type="NCBI Taxonomy" id="6645"/>
    <lineage>
        <taxon>Eukaryota</taxon>
        <taxon>Metazoa</taxon>
        <taxon>Spiralia</taxon>
        <taxon>Lophotrochozoa</taxon>
        <taxon>Mollusca</taxon>
        <taxon>Cephalopoda</taxon>
        <taxon>Coleoidea</taxon>
        <taxon>Octopodiformes</taxon>
        <taxon>Octopoda</taxon>
        <taxon>Incirrata</taxon>
        <taxon>Octopodidae</taxon>
        <taxon>Octopus</taxon>
    </lineage>
</organism>
<dbReference type="GO" id="GO:0000398">
    <property type="term" value="P:mRNA splicing, via spliceosome"/>
    <property type="evidence" value="ECO:0007669"/>
    <property type="project" value="TreeGrafter"/>
</dbReference>
<dbReference type="InterPro" id="IPR022209">
    <property type="entry name" value="CWC25"/>
</dbReference>
<dbReference type="EMBL" id="OX597821">
    <property type="protein sequence ID" value="CAI9726458.1"/>
    <property type="molecule type" value="Genomic_DNA"/>
</dbReference>
<feature type="region of interest" description="Disordered" evidence="8">
    <location>
        <begin position="228"/>
        <end position="408"/>
    </location>
</feature>
<dbReference type="InterPro" id="IPR051376">
    <property type="entry name" value="CWC25_splicing_factor"/>
</dbReference>
<keyword evidence="3" id="KW-0507">mRNA processing</keyword>
<dbReference type="Pfam" id="PF12542">
    <property type="entry name" value="CWC25"/>
    <property type="match status" value="1"/>
</dbReference>
<reference evidence="9" key="1">
    <citation type="submission" date="2023-08" db="EMBL/GenBank/DDBJ databases">
        <authorList>
            <person name="Alioto T."/>
            <person name="Alioto T."/>
            <person name="Gomez Garrido J."/>
        </authorList>
    </citation>
    <scope>NUCLEOTIDE SEQUENCE</scope>
</reference>
<keyword evidence="7" id="KW-0539">Nucleus</keyword>
<evidence type="ECO:0000256" key="6">
    <source>
        <dbReference type="ARBA" id="ARBA00023187"/>
    </source>
</evidence>
<dbReference type="PANTHER" id="PTHR16196">
    <property type="entry name" value="CELL CYCLE CONTROL PROTEIN CWF25"/>
    <property type="match status" value="1"/>
</dbReference>
<feature type="compositionally biased region" description="Basic and acidic residues" evidence="8">
    <location>
        <begin position="349"/>
        <end position="358"/>
    </location>
</feature>
<feature type="compositionally biased region" description="Basic residues" evidence="8">
    <location>
        <begin position="339"/>
        <end position="348"/>
    </location>
</feature>
<evidence type="ECO:0000256" key="3">
    <source>
        <dbReference type="ARBA" id="ARBA00022664"/>
    </source>
</evidence>
<keyword evidence="5" id="KW-0175">Coiled coil</keyword>
<sequence length="479" mass="55490">MCDQSPYSIEERLIASVWMHERVRNRQKVPEIRRAFEQRFGKQAPTPRILREWEKKVFETGSVLDASRCGRPATSTEHIVAVEQSILNSPTQSTRKRSAELQIPRSTLQKNISANKNNSMDSDEKKKIVEVMKAKKGESNLDWMYKGMAPDTDDYLMGRKVDNYIEKKSETTKDGKFSTNFTTRIKTNVMMDSATQMREDPLFVMRKQEEEARRRILDNPIKMKQIQKMLKSQKKPHKSKKHKKSKKKKKYHDSDSDSDSSSSDSSDELVKAYLAIVKKKNKDQCDEEQNPVDKMQKSSHYGLIKSSSSHQSSERNAPRSGHSHISHSNSPEKDEEKYKHKHKSHHSHRDSSSKHAHDSFSSQSKSSDHGQSRSASSHTRHRSRSPPTKKLNASDREKKLQEMMSDAKWRSDVRAHNVKVYEKECELDEKNTHKGSSSDFLNPMMSQHASQSSVEERIRRNKYNIQRTKSQLNANFTKR</sequence>
<evidence type="ECO:0000256" key="2">
    <source>
        <dbReference type="ARBA" id="ARBA00006695"/>
    </source>
</evidence>
<feature type="region of interest" description="Disordered" evidence="8">
    <location>
        <begin position="427"/>
        <end position="457"/>
    </location>
</feature>
<feature type="compositionally biased region" description="Basic and acidic residues" evidence="8">
    <location>
        <begin position="392"/>
        <end position="408"/>
    </location>
</feature>
<dbReference type="Proteomes" id="UP001162480">
    <property type="component" value="Chromosome 8"/>
</dbReference>
<feature type="compositionally biased region" description="Basic residues" evidence="8">
    <location>
        <begin position="231"/>
        <end position="251"/>
    </location>
</feature>
<dbReference type="PANTHER" id="PTHR16196:SF0">
    <property type="entry name" value="PRE-MRNA-SPLICING FACTOR CWC25 HOMOLOG"/>
    <property type="match status" value="1"/>
</dbReference>
<evidence type="ECO:0000256" key="5">
    <source>
        <dbReference type="ARBA" id="ARBA00023054"/>
    </source>
</evidence>
<evidence type="ECO:0000313" key="10">
    <source>
        <dbReference type="Proteomes" id="UP001162480"/>
    </source>
</evidence>
<comment type="similarity">
    <text evidence="2">Belongs to the CWC25 family.</text>
</comment>
<evidence type="ECO:0000313" key="9">
    <source>
        <dbReference type="EMBL" id="CAI9726458.1"/>
    </source>
</evidence>
<dbReference type="AlphaFoldDB" id="A0AA36F904"/>
<dbReference type="GO" id="GO:0005684">
    <property type="term" value="C:U2-type spliceosomal complex"/>
    <property type="evidence" value="ECO:0007669"/>
    <property type="project" value="TreeGrafter"/>
</dbReference>
<protein>
    <recommendedName>
        <fullName evidence="11">DUF4817 domain-containing protein</fullName>
    </recommendedName>
</protein>
<evidence type="ECO:0000256" key="4">
    <source>
        <dbReference type="ARBA" id="ARBA00022728"/>
    </source>
</evidence>
<keyword evidence="10" id="KW-1185">Reference proteome</keyword>
<evidence type="ECO:0000256" key="1">
    <source>
        <dbReference type="ARBA" id="ARBA00004123"/>
    </source>
</evidence>
<feature type="compositionally biased region" description="Polar residues" evidence="8">
    <location>
        <begin position="434"/>
        <end position="453"/>
    </location>
</feature>
<name>A0AA36F904_OCTVU</name>
<comment type="subcellular location">
    <subcellularLocation>
        <location evidence="1">Nucleus</location>
    </subcellularLocation>
</comment>